<evidence type="ECO:0000313" key="2">
    <source>
        <dbReference type="Proteomes" id="UP000199695"/>
    </source>
</evidence>
<accession>A0A1H8I0B8</accession>
<gene>
    <name evidence="1" type="ORF">SAMN05444955_115121</name>
</gene>
<dbReference type="OrthoDB" id="1754135at2"/>
<reference evidence="1 2" key="1">
    <citation type="submission" date="2016-10" db="EMBL/GenBank/DDBJ databases">
        <authorList>
            <person name="de Groot N.N."/>
        </authorList>
    </citation>
    <scope>NUCLEOTIDE SEQUENCE [LARGE SCALE GENOMIC DNA]</scope>
    <source>
        <strain evidence="1 2">DSM 46701</strain>
    </source>
</reference>
<keyword evidence="2" id="KW-1185">Reference proteome</keyword>
<dbReference type="RefSeq" id="WP_089971587.1">
    <property type="nucleotide sequence ID" value="NZ_FOCQ01000015.1"/>
</dbReference>
<dbReference type="STRING" id="1173111.SAMN05444955_115121"/>
<proteinExistence type="predicted"/>
<dbReference type="AlphaFoldDB" id="A0A1H8I0B8"/>
<dbReference type="InterPro" id="IPR024078">
    <property type="entry name" value="LmbE-like_dom_sf"/>
</dbReference>
<dbReference type="SUPFAM" id="SSF102588">
    <property type="entry name" value="LmbE-like"/>
    <property type="match status" value="1"/>
</dbReference>
<name>A0A1H8I0B8_9BACL</name>
<sequence length="322" mass="37321">MKKFLMLILAGTLLLTACVLSYQIFLDTDRQAVADSLQTKKKRKQPPKPTWIDNGSNVVVYLVPHQDDEVLTFSVPILNDIRGGKKVYLVLMSDGRGTFARTVLNGKFDQKNPHKKAKPFYCRLHKRYHDPQKEHYLHGWLTIEDVAEIRLREFYHAAEALGIPSNQVRLNMIEHFTYDTVRQVILQEVKNFPNAVFKSMSPIDSHKEHAMCGIVLNDLLREGKVKQAETHFASIFTDRFSHKKFPGYKMRLTHQEDAAKVRKALKAYMTWNPEHGEYAIGYHSVPSQFISMERRIYTKIIQEKRPTEQEPVKKQVATVKAE</sequence>
<dbReference type="Proteomes" id="UP000199695">
    <property type="component" value="Unassembled WGS sequence"/>
</dbReference>
<dbReference type="PANTHER" id="PTHR12993:SF11">
    <property type="entry name" value="N-ACETYLGLUCOSAMINYL-PHOSPHATIDYLINOSITOL DE-N-ACETYLASE"/>
    <property type="match status" value="1"/>
</dbReference>
<dbReference type="PROSITE" id="PS51257">
    <property type="entry name" value="PROKAR_LIPOPROTEIN"/>
    <property type="match status" value="1"/>
</dbReference>
<dbReference type="Pfam" id="PF02585">
    <property type="entry name" value="PIG-L"/>
    <property type="match status" value="1"/>
</dbReference>
<dbReference type="InterPro" id="IPR003737">
    <property type="entry name" value="GlcNAc_PI_deacetylase-related"/>
</dbReference>
<organism evidence="1 2">
    <name type="scientific">Lihuaxuella thermophila</name>
    <dbReference type="NCBI Taxonomy" id="1173111"/>
    <lineage>
        <taxon>Bacteria</taxon>
        <taxon>Bacillati</taxon>
        <taxon>Bacillota</taxon>
        <taxon>Bacilli</taxon>
        <taxon>Bacillales</taxon>
        <taxon>Thermoactinomycetaceae</taxon>
        <taxon>Lihuaxuella</taxon>
    </lineage>
</organism>
<dbReference type="GO" id="GO:0016811">
    <property type="term" value="F:hydrolase activity, acting on carbon-nitrogen (but not peptide) bonds, in linear amides"/>
    <property type="evidence" value="ECO:0007669"/>
    <property type="project" value="TreeGrafter"/>
</dbReference>
<dbReference type="PANTHER" id="PTHR12993">
    <property type="entry name" value="N-ACETYLGLUCOSAMINYL-PHOSPHATIDYLINOSITOL DE-N-ACETYLASE-RELATED"/>
    <property type="match status" value="1"/>
</dbReference>
<dbReference type="EMBL" id="FOCQ01000015">
    <property type="protein sequence ID" value="SEN61694.1"/>
    <property type="molecule type" value="Genomic_DNA"/>
</dbReference>
<protein>
    <submittedName>
        <fullName evidence="1">GlcNAc-PI de-N-acetylase</fullName>
    </submittedName>
</protein>
<dbReference type="Gene3D" id="3.40.50.10320">
    <property type="entry name" value="LmbE-like"/>
    <property type="match status" value="1"/>
</dbReference>
<evidence type="ECO:0000313" key="1">
    <source>
        <dbReference type="EMBL" id="SEN61694.1"/>
    </source>
</evidence>